<dbReference type="EMBL" id="JMCC02000056">
    <property type="protein sequence ID" value="KIG15340.1"/>
    <property type="molecule type" value="Genomic_DNA"/>
</dbReference>
<evidence type="ECO:0000256" key="1">
    <source>
        <dbReference type="SAM" id="SignalP"/>
    </source>
</evidence>
<name>A0A0C2D0G7_9BACT</name>
<comment type="caution">
    <text evidence="2">The sequence shown here is derived from an EMBL/GenBank/DDBJ whole genome shotgun (WGS) entry which is preliminary data.</text>
</comment>
<evidence type="ECO:0008006" key="4">
    <source>
        <dbReference type="Google" id="ProtNLM"/>
    </source>
</evidence>
<dbReference type="AlphaFoldDB" id="A0A0C2D0G7"/>
<sequence>MIVTAIVCLLGGCATTTLATPTGFAAHDEGKTYDFRASDGEGVVIAVRTEKNRPSGDLLYWSATLDVQLRKTGYEPLDRVDVKSADGHAGKQLRYVLHDGGREMVYWLSVFVTDARVVVVEAGGDAAFFEPKAAQVEAAIGSLNVG</sequence>
<evidence type="ECO:0000313" key="2">
    <source>
        <dbReference type="EMBL" id="KIG15340.1"/>
    </source>
</evidence>
<keyword evidence="1" id="KW-0732">Signal</keyword>
<reference evidence="2 3" key="1">
    <citation type="submission" date="2014-12" db="EMBL/GenBank/DDBJ databases">
        <title>Genome assembly of Enhygromyxa salina DSM 15201.</title>
        <authorList>
            <person name="Sharma G."/>
            <person name="Subramanian S."/>
        </authorList>
    </citation>
    <scope>NUCLEOTIDE SEQUENCE [LARGE SCALE GENOMIC DNA]</scope>
    <source>
        <strain evidence="2 3">DSM 15201</strain>
    </source>
</reference>
<protein>
    <recommendedName>
        <fullName evidence="4">Lipoprotein</fullName>
    </recommendedName>
</protein>
<proteinExistence type="predicted"/>
<dbReference type="Gene3D" id="3.40.1000.10">
    <property type="entry name" value="Mog1/PsbP, alpha/beta/alpha sandwich"/>
    <property type="match status" value="1"/>
</dbReference>
<accession>A0A0C2D0G7</accession>
<organism evidence="2 3">
    <name type="scientific">Enhygromyxa salina</name>
    <dbReference type="NCBI Taxonomy" id="215803"/>
    <lineage>
        <taxon>Bacteria</taxon>
        <taxon>Pseudomonadati</taxon>
        <taxon>Myxococcota</taxon>
        <taxon>Polyangia</taxon>
        <taxon>Nannocystales</taxon>
        <taxon>Nannocystaceae</taxon>
        <taxon>Enhygromyxa</taxon>
    </lineage>
</organism>
<dbReference type="Proteomes" id="UP000031599">
    <property type="component" value="Unassembled WGS sequence"/>
</dbReference>
<feature type="chain" id="PRO_5002163969" description="Lipoprotein" evidence="1">
    <location>
        <begin position="20"/>
        <end position="146"/>
    </location>
</feature>
<feature type="signal peptide" evidence="1">
    <location>
        <begin position="1"/>
        <end position="19"/>
    </location>
</feature>
<gene>
    <name evidence="2" type="ORF">DB30_05672</name>
</gene>
<evidence type="ECO:0000313" key="3">
    <source>
        <dbReference type="Proteomes" id="UP000031599"/>
    </source>
</evidence>